<reference evidence="1 2" key="1">
    <citation type="submission" date="2020-07" db="EMBL/GenBank/DDBJ databases">
        <title>Moheibacter lacus sp. nov., a member of the family Flavobacteriaceae isolated from freshwater lake sediment.</title>
        <authorList>
            <person name="Liu Y."/>
        </authorList>
    </citation>
    <scope>NUCLEOTIDE SEQUENCE [LARGE SCALE GENOMIC DNA]</scope>
    <source>
        <strain evidence="1 2">BDHS18</strain>
    </source>
</reference>
<name>A0A838ZMI4_9FLAO</name>
<dbReference type="EMBL" id="JACDZE010000001">
    <property type="protein sequence ID" value="MBA5628277.1"/>
    <property type="molecule type" value="Genomic_DNA"/>
</dbReference>
<evidence type="ECO:0000313" key="2">
    <source>
        <dbReference type="Proteomes" id="UP000552241"/>
    </source>
</evidence>
<gene>
    <name evidence="1" type="ORF">HU137_00665</name>
</gene>
<keyword evidence="2" id="KW-1185">Reference proteome</keyword>
<protein>
    <submittedName>
        <fullName evidence="1">Uncharacterized protein</fullName>
    </submittedName>
</protein>
<comment type="caution">
    <text evidence="1">The sequence shown here is derived from an EMBL/GenBank/DDBJ whole genome shotgun (WGS) entry which is preliminary data.</text>
</comment>
<dbReference type="RefSeq" id="WP_182041883.1">
    <property type="nucleotide sequence ID" value="NZ_JACDZE010000001.1"/>
</dbReference>
<dbReference type="AlphaFoldDB" id="A0A838ZMI4"/>
<sequence>MKPERLLFTLFVLYWAGVYGVTFFAGDHFKTQIKEWIPTGYRMFAPVTNTNYDVAYEFYEKGELKGKILISKYLEKENEKSIFQSKSYFVKERLYLGWMKTLDFHYQTSLYNEFYKGKENDFDKKLLSHKELIPIVQNLKNFPKVYLKENPNIKADSVSISVMRKPMVLPFDKDYKDDFTYFIGEKVFFQTSESIQP</sequence>
<proteinExistence type="predicted"/>
<dbReference type="Proteomes" id="UP000552241">
    <property type="component" value="Unassembled WGS sequence"/>
</dbReference>
<accession>A0A838ZMI4</accession>
<organism evidence="1 2">
    <name type="scientific">Moheibacter lacus</name>
    <dbReference type="NCBI Taxonomy" id="2745851"/>
    <lineage>
        <taxon>Bacteria</taxon>
        <taxon>Pseudomonadati</taxon>
        <taxon>Bacteroidota</taxon>
        <taxon>Flavobacteriia</taxon>
        <taxon>Flavobacteriales</taxon>
        <taxon>Weeksellaceae</taxon>
        <taxon>Moheibacter</taxon>
    </lineage>
</organism>
<evidence type="ECO:0000313" key="1">
    <source>
        <dbReference type="EMBL" id="MBA5628277.1"/>
    </source>
</evidence>